<evidence type="ECO:0000313" key="1">
    <source>
        <dbReference type="EMBL" id="TDG35624.1"/>
    </source>
</evidence>
<comment type="caution">
    <text evidence="1">The sequence shown here is derived from an EMBL/GenBank/DDBJ whole genome shotgun (WGS) entry which is preliminary data.</text>
</comment>
<dbReference type="Proteomes" id="UP000295668">
    <property type="component" value="Unassembled WGS sequence"/>
</dbReference>
<dbReference type="EMBL" id="SJCY01000009">
    <property type="protein sequence ID" value="TDG35624.1"/>
    <property type="molecule type" value="Genomic_DNA"/>
</dbReference>
<gene>
    <name evidence="1" type="ORF">EZJ43_13475</name>
</gene>
<sequence length="153" mass="17376">MEQNSFYATEVWLISGIFNSLPGILKLDGNNLVFTAIGTGTYWQSGLKNIERKSGNEKFCALLKQNKPAQLFNIDLGEIQKLSFPFIYFSAGAHITLHNQKYRLSFIEPNNTKLPFISTDKYEKVNLRAVEIIQDISHARAVGKKWKALLPQL</sequence>
<accession>A0A4R5MJ34</accession>
<name>A0A4R5MJ34_9SPHI</name>
<keyword evidence="2" id="KW-1185">Reference proteome</keyword>
<proteinExistence type="predicted"/>
<evidence type="ECO:0000313" key="2">
    <source>
        <dbReference type="Proteomes" id="UP000295668"/>
    </source>
</evidence>
<dbReference type="RefSeq" id="WP_133263234.1">
    <property type="nucleotide sequence ID" value="NZ_SJCY01000009.1"/>
</dbReference>
<reference evidence="1 2" key="1">
    <citation type="submission" date="2019-02" db="EMBL/GenBank/DDBJ databases">
        <title>Pedobacter sp. nov., a novel speices isolated from soil of pinguins habitat in Antarcitica.</title>
        <authorList>
            <person name="He R.-H."/>
        </authorList>
    </citation>
    <scope>NUCLEOTIDE SEQUENCE [LARGE SCALE GENOMIC DNA]</scope>
    <source>
        <strain evidence="1 2">E01020</strain>
    </source>
</reference>
<dbReference type="AlphaFoldDB" id="A0A4R5MJ34"/>
<protein>
    <submittedName>
        <fullName evidence="1">Uncharacterized protein</fullName>
    </submittedName>
</protein>
<organism evidence="1 2">
    <name type="scientific">Pedobacter changchengzhani</name>
    <dbReference type="NCBI Taxonomy" id="2529274"/>
    <lineage>
        <taxon>Bacteria</taxon>
        <taxon>Pseudomonadati</taxon>
        <taxon>Bacteroidota</taxon>
        <taxon>Sphingobacteriia</taxon>
        <taxon>Sphingobacteriales</taxon>
        <taxon>Sphingobacteriaceae</taxon>
        <taxon>Pedobacter</taxon>
    </lineage>
</organism>